<sequence>MRAFVDLIFHDPAAVPYGKRLMYYGHDVDPEMLQVITSRAQDREKLRAAGEEGLPLMIENRTKDGHQRLWITLEYLKKWFRDLEVHVIEGGSHRLHDDYPDETIEWILGFAKGLNGKDYRSNKTT</sequence>
<accession>A0A4Y9ZRZ8</accession>
<dbReference type="Gene3D" id="3.40.50.1820">
    <property type="entry name" value="alpha/beta hydrolase"/>
    <property type="match status" value="1"/>
</dbReference>
<evidence type="ECO:0000313" key="2">
    <source>
        <dbReference type="Proteomes" id="UP000298061"/>
    </source>
</evidence>
<dbReference type="AlphaFoldDB" id="A0A4Y9ZRZ8"/>
<evidence type="ECO:0000313" key="1">
    <source>
        <dbReference type="EMBL" id="TFY76827.1"/>
    </source>
</evidence>
<evidence type="ECO:0008006" key="3">
    <source>
        <dbReference type="Google" id="ProtNLM"/>
    </source>
</evidence>
<keyword evidence="2" id="KW-1185">Reference proteome</keyword>
<dbReference type="EMBL" id="SFCI01001078">
    <property type="protein sequence ID" value="TFY76827.1"/>
    <property type="molecule type" value="Genomic_DNA"/>
</dbReference>
<organism evidence="1 2">
    <name type="scientific">Hericium alpestre</name>
    <dbReference type="NCBI Taxonomy" id="135208"/>
    <lineage>
        <taxon>Eukaryota</taxon>
        <taxon>Fungi</taxon>
        <taxon>Dikarya</taxon>
        <taxon>Basidiomycota</taxon>
        <taxon>Agaricomycotina</taxon>
        <taxon>Agaricomycetes</taxon>
        <taxon>Russulales</taxon>
        <taxon>Hericiaceae</taxon>
        <taxon>Hericium</taxon>
    </lineage>
</organism>
<proteinExistence type="predicted"/>
<dbReference type="InterPro" id="IPR029058">
    <property type="entry name" value="AB_hydrolase_fold"/>
</dbReference>
<dbReference type="Proteomes" id="UP000298061">
    <property type="component" value="Unassembled WGS sequence"/>
</dbReference>
<dbReference type="SUPFAM" id="SSF53474">
    <property type="entry name" value="alpha/beta-Hydrolases"/>
    <property type="match status" value="1"/>
</dbReference>
<name>A0A4Y9ZRZ8_9AGAM</name>
<reference evidence="1 2" key="1">
    <citation type="submission" date="2019-02" db="EMBL/GenBank/DDBJ databases">
        <title>Genome sequencing of the rare red list fungi Hericium alpestre (H. flagellum).</title>
        <authorList>
            <person name="Buettner E."/>
            <person name="Kellner H."/>
        </authorList>
    </citation>
    <scope>NUCLEOTIDE SEQUENCE [LARGE SCALE GENOMIC DNA]</scope>
    <source>
        <strain evidence="1 2">DSM 108284</strain>
    </source>
</reference>
<gene>
    <name evidence="1" type="ORF">EWM64_g7184</name>
</gene>
<comment type="caution">
    <text evidence="1">The sequence shown here is derived from an EMBL/GenBank/DDBJ whole genome shotgun (WGS) entry which is preliminary data.</text>
</comment>
<dbReference type="OrthoDB" id="408373at2759"/>
<protein>
    <recommendedName>
        <fullName evidence="3">AB hydrolase-1 domain-containing protein</fullName>
    </recommendedName>
</protein>